<keyword evidence="1" id="KW-0812">Transmembrane</keyword>
<dbReference type="EMBL" id="MU006309">
    <property type="protein sequence ID" value="KAF2849939.1"/>
    <property type="molecule type" value="Genomic_DNA"/>
</dbReference>
<organism evidence="2 3">
    <name type="scientific">Plenodomus tracheiphilus IPT5</name>
    <dbReference type="NCBI Taxonomy" id="1408161"/>
    <lineage>
        <taxon>Eukaryota</taxon>
        <taxon>Fungi</taxon>
        <taxon>Dikarya</taxon>
        <taxon>Ascomycota</taxon>
        <taxon>Pezizomycotina</taxon>
        <taxon>Dothideomycetes</taxon>
        <taxon>Pleosporomycetidae</taxon>
        <taxon>Pleosporales</taxon>
        <taxon>Pleosporineae</taxon>
        <taxon>Leptosphaeriaceae</taxon>
        <taxon>Plenodomus</taxon>
    </lineage>
</organism>
<keyword evidence="1" id="KW-0472">Membrane</keyword>
<accession>A0A6A7B6E5</accession>
<feature type="transmembrane region" description="Helical" evidence="1">
    <location>
        <begin position="96"/>
        <end position="114"/>
    </location>
</feature>
<protein>
    <submittedName>
        <fullName evidence="2">Uncharacterized protein</fullName>
    </submittedName>
</protein>
<feature type="transmembrane region" description="Helical" evidence="1">
    <location>
        <begin position="69"/>
        <end position="90"/>
    </location>
</feature>
<evidence type="ECO:0000313" key="3">
    <source>
        <dbReference type="Proteomes" id="UP000799423"/>
    </source>
</evidence>
<evidence type="ECO:0000256" key="1">
    <source>
        <dbReference type="SAM" id="Phobius"/>
    </source>
</evidence>
<dbReference type="Proteomes" id="UP000799423">
    <property type="component" value="Unassembled WGS sequence"/>
</dbReference>
<keyword evidence="3" id="KW-1185">Reference proteome</keyword>
<dbReference type="AlphaFoldDB" id="A0A6A7B6E5"/>
<proteinExistence type="predicted"/>
<gene>
    <name evidence="2" type="ORF">T440DRAFT_120218</name>
</gene>
<evidence type="ECO:0000313" key="2">
    <source>
        <dbReference type="EMBL" id="KAF2849939.1"/>
    </source>
</evidence>
<sequence length="130" mass="14700">MALNNQIPFRFLFSSFSEQRESLLWIFSLGGWGGCSGEFGAFSVCIFFFLPLNFFFFGFGKMARHGDAIFFLAILERCVALCVLCCVMVRGKTQAFFFFFYCVQYVVGGVWKTSENVRGGERRRVGVGGP</sequence>
<keyword evidence="1" id="KW-1133">Transmembrane helix</keyword>
<reference evidence="2" key="1">
    <citation type="submission" date="2020-01" db="EMBL/GenBank/DDBJ databases">
        <authorList>
            <consortium name="DOE Joint Genome Institute"/>
            <person name="Haridas S."/>
            <person name="Albert R."/>
            <person name="Binder M."/>
            <person name="Bloem J."/>
            <person name="Labutti K."/>
            <person name="Salamov A."/>
            <person name="Andreopoulos B."/>
            <person name="Baker S.E."/>
            <person name="Barry K."/>
            <person name="Bills G."/>
            <person name="Bluhm B.H."/>
            <person name="Cannon C."/>
            <person name="Castanera R."/>
            <person name="Culley D.E."/>
            <person name="Daum C."/>
            <person name="Ezra D."/>
            <person name="Gonzalez J.B."/>
            <person name="Henrissat B."/>
            <person name="Kuo A."/>
            <person name="Liang C."/>
            <person name="Lipzen A."/>
            <person name="Lutzoni F."/>
            <person name="Magnuson J."/>
            <person name="Mondo S."/>
            <person name="Nolan M."/>
            <person name="Ohm R."/>
            <person name="Pangilinan J."/>
            <person name="Park H.-J."/>
            <person name="Ramirez L."/>
            <person name="Alfaro M."/>
            <person name="Sun H."/>
            <person name="Tritt A."/>
            <person name="Yoshinaga Y."/>
            <person name="Zwiers L.-H."/>
            <person name="Turgeon B.G."/>
            <person name="Goodwin S.B."/>
            <person name="Spatafora J.W."/>
            <person name="Crous P.W."/>
            <person name="Grigoriev I.V."/>
        </authorList>
    </citation>
    <scope>NUCLEOTIDE SEQUENCE</scope>
    <source>
        <strain evidence="2">IPT5</strain>
    </source>
</reference>
<name>A0A6A7B6E5_9PLEO</name>
<feature type="transmembrane region" description="Helical" evidence="1">
    <location>
        <begin position="39"/>
        <end position="57"/>
    </location>
</feature>